<evidence type="ECO:0000256" key="4">
    <source>
        <dbReference type="ARBA" id="ARBA00022741"/>
    </source>
</evidence>
<reference evidence="10" key="1">
    <citation type="submission" date="2022-08" db="EMBL/GenBank/DDBJ databases">
        <authorList>
            <person name="Gutierrez-Valencia J."/>
        </authorList>
    </citation>
    <scope>NUCLEOTIDE SEQUENCE</scope>
</reference>
<evidence type="ECO:0000313" key="10">
    <source>
        <dbReference type="EMBL" id="CAI0382547.1"/>
    </source>
</evidence>
<dbReference type="Pfam" id="PF00069">
    <property type="entry name" value="Pkinase"/>
    <property type="match status" value="1"/>
</dbReference>
<comment type="catalytic activity">
    <reaction evidence="7">
        <text>L-threonyl-[protein] + ATP = O-phospho-L-threonyl-[protein] + ADP + H(+)</text>
        <dbReference type="Rhea" id="RHEA:46608"/>
        <dbReference type="Rhea" id="RHEA-COMP:11060"/>
        <dbReference type="Rhea" id="RHEA-COMP:11605"/>
        <dbReference type="ChEBI" id="CHEBI:15378"/>
        <dbReference type="ChEBI" id="CHEBI:30013"/>
        <dbReference type="ChEBI" id="CHEBI:30616"/>
        <dbReference type="ChEBI" id="CHEBI:61977"/>
        <dbReference type="ChEBI" id="CHEBI:456216"/>
        <dbReference type="EC" id="2.7.11.1"/>
    </reaction>
</comment>
<dbReference type="InterPro" id="IPR008271">
    <property type="entry name" value="Ser/Thr_kinase_AS"/>
</dbReference>
<evidence type="ECO:0000256" key="6">
    <source>
        <dbReference type="ARBA" id="ARBA00022840"/>
    </source>
</evidence>
<dbReference type="EC" id="2.7.11.1" evidence="1"/>
<keyword evidence="5" id="KW-0418">Kinase</keyword>
<evidence type="ECO:0000256" key="3">
    <source>
        <dbReference type="ARBA" id="ARBA00022679"/>
    </source>
</evidence>
<dbReference type="PANTHER" id="PTHR46821">
    <property type="entry name" value="OS07G0586332 PROTEIN"/>
    <property type="match status" value="1"/>
</dbReference>
<evidence type="ECO:0000256" key="2">
    <source>
        <dbReference type="ARBA" id="ARBA00022527"/>
    </source>
</evidence>
<keyword evidence="4" id="KW-0547">Nucleotide-binding</keyword>
<comment type="caution">
    <text evidence="10">The sequence shown here is derived from an EMBL/GenBank/DDBJ whole genome shotgun (WGS) entry which is preliminary data.</text>
</comment>
<dbReference type="GO" id="GO:0005524">
    <property type="term" value="F:ATP binding"/>
    <property type="evidence" value="ECO:0007669"/>
    <property type="project" value="UniProtKB-KW"/>
</dbReference>
<dbReference type="PANTHER" id="PTHR46821:SF4">
    <property type="entry name" value="OS08G0275200 PROTEIN"/>
    <property type="match status" value="1"/>
</dbReference>
<dbReference type="FunFam" id="1.10.510.10:FF:001023">
    <property type="entry name" value="Os07g0541700 protein"/>
    <property type="match status" value="1"/>
</dbReference>
<evidence type="ECO:0000313" key="11">
    <source>
        <dbReference type="Proteomes" id="UP001154282"/>
    </source>
</evidence>
<keyword evidence="6" id="KW-0067">ATP-binding</keyword>
<dbReference type="Gene3D" id="1.10.510.10">
    <property type="entry name" value="Transferase(Phosphotransferase) domain 1"/>
    <property type="match status" value="1"/>
</dbReference>
<dbReference type="InterPro" id="IPR044576">
    <property type="entry name" value="At4g25390-like"/>
</dbReference>
<protein>
    <recommendedName>
        <fullName evidence="1">non-specific serine/threonine protein kinase</fullName>
        <ecNumber evidence="1">2.7.11.1</ecNumber>
    </recommendedName>
</protein>
<keyword evidence="2" id="KW-0723">Serine/threonine-protein kinase</keyword>
<evidence type="ECO:0000256" key="1">
    <source>
        <dbReference type="ARBA" id="ARBA00012513"/>
    </source>
</evidence>
<dbReference type="InterPro" id="IPR000719">
    <property type="entry name" value="Prot_kinase_dom"/>
</dbReference>
<gene>
    <name evidence="10" type="ORF">LITE_LOCUS3606</name>
</gene>
<dbReference type="Proteomes" id="UP001154282">
    <property type="component" value="Unassembled WGS sequence"/>
</dbReference>
<name>A0AAV0HBI5_9ROSI</name>
<dbReference type="GO" id="GO:0004674">
    <property type="term" value="F:protein serine/threonine kinase activity"/>
    <property type="evidence" value="ECO:0007669"/>
    <property type="project" value="UniProtKB-KW"/>
</dbReference>
<feature type="domain" description="Protein kinase" evidence="9">
    <location>
        <begin position="1"/>
        <end position="137"/>
    </location>
</feature>
<evidence type="ECO:0000259" key="9">
    <source>
        <dbReference type="PROSITE" id="PS50011"/>
    </source>
</evidence>
<sequence length="137" mass="15322">MPNKSLQEWLFGEGNLGMEVLTWERRFSVIADVARALEFLHTGCDPPVIHGDVKPSNVLLDFDLRAKISDFGLSRVKGEPEFGPDLFTSQELSGNLTPLESSAANNEVVESSASNPKQLMYDFFLIYCNNELEIIKN</sequence>
<dbReference type="AlphaFoldDB" id="A0AAV0HBI5"/>
<dbReference type="InterPro" id="IPR011009">
    <property type="entry name" value="Kinase-like_dom_sf"/>
</dbReference>
<evidence type="ECO:0000256" key="5">
    <source>
        <dbReference type="ARBA" id="ARBA00022777"/>
    </source>
</evidence>
<keyword evidence="3" id="KW-0808">Transferase</keyword>
<comment type="catalytic activity">
    <reaction evidence="8">
        <text>L-seryl-[protein] + ATP = O-phospho-L-seryl-[protein] + ADP + H(+)</text>
        <dbReference type="Rhea" id="RHEA:17989"/>
        <dbReference type="Rhea" id="RHEA-COMP:9863"/>
        <dbReference type="Rhea" id="RHEA-COMP:11604"/>
        <dbReference type="ChEBI" id="CHEBI:15378"/>
        <dbReference type="ChEBI" id="CHEBI:29999"/>
        <dbReference type="ChEBI" id="CHEBI:30616"/>
        <dbReference type="ChEBI" id="CHEBI:83421"/>
        <dbReference type="ChEBI" id="CHEBI:456216"/>
        <dbReference type="EC" id="2.7.11.1"/>
    </reaction>
</comment>
<dbReference type="SUPFAM" id="SSF56112">
    <property type="entry name" value="Protein kinase-like (PK-like)"/>
    <property type="match status" value="1"/>
</dbReference>
<keyword evidence="11" id="KW-1185">Reference proteome</keyword>
<dbReference type="EMBL" id="CAMGYJ010000002">
    <property type="protein sequence ID" value="CAI0382547.1"/>
    <property type="molecule type" value="Genomic_DNA"/>
</dbReference>
<dbReference type="PROSITE" id="PS50011">
    <property type="entry name" value="PROTEIN_KINASE_DOM"/>
    <property type="match status" value="1"/>
</dbReference>
<evidence type="ECO:0000256" key="7">
    <source>
        <dbReference type="ARBA" id="ARBA00047899"/>
    </source>
</evidence>
<organism evidence="10 11">
    <name type="scientific">Linum tenue</name>
    <dbReference type="NCBI Taxonomy" id="586396"/>
    <lineage>
        <taxon>Eukaryota</taxon>
        <taxon>Viridiplantae</taxon>
        <taxon>Streptophyta</taxon>
        <taxon>Embryophyta</taxon>
        <taxon>Tracheophyta</taxon>
        <taxon>Spermatophyta</taxon>
        <taxon>Magnoliopsida</taxon>
        <taxon>eudicotyledons</taxon>
        <taxon>Gunneridae</taxon>
        <taxon>Pentapetalae</taxon>
        <taxon>rosids</taxon>
        <taxon>fabids</taxon>
        <taxon>Malpighiales</taxon>
        <taxon>Linaceae</taxon>
        <taxon>Linum</taxon>
    </lineage>
</organism>
<proteinExistence type="predicted"/>
<evidence type="ECO:0000256" key="8">
    <source>
        <dbReference type="ARBA" id="ARBA00048679"/>
    </source>
</evidence>
<dbReference type="PROSITE" id="PS00108">
    <property type="entry name" value="PROTEIN_KINASE_ST"/>
    <property type="match status" value="1"/>
</dbReference>
<accession>A0AAV0HBI5</accession>